<organism evidence="3 4">
    <name type="scientific">Trematosphaeria pertusa</name>
    <dbReference type="NCBI Taxonomy" id="390896"/>
    <lineage>
        <taxon>Eukaryota</taxon>
        <taxon>Fungi</taxon>
        <taxon>Dikarya</taxon>
        <taxon>Ascomycota</taxon>
        <taxon>Pezizomycotina</taxon>
        <taxon>Dothideomycetes</taxon>
        <taxon>Pleosporomycetidae</taxon>
        <taxon>Pleosporales</taxon>
        <taxon>Massarineae</taxon>
        <taxon>Trematosphaeriaceae</taxon>
        <taxon>Trematosphaeria</taxon>
    </lineage>
</organism>
<evidence type="ECO:0000256" key="1">
    <source>
        <dbReference type="SAM" id="MobiDB-lite"/>
    </source>
</evidence>
<feature type="region of interest" description="Disordered" evidence="1">
    <location>
        <begin position="1"/>
        <end position="41"/>
    </location>
</feature>
<evidence type="ECO:0000256" key="2">
    <source>
        <dbReference type="SAM" id="Phobius"/>
    </source>
</evidence>
<keyword evidence="2" id="KW-0812">Transmembrane</keyword>
<keyword evidence="4" id="KW-1185">Reference proteome</keyword>
<name>A0A6A6IUF9_9PLEO</name>
<feature type="transmembrane region" description="Helical" evidence="2">
    <location>
        <begin position="52"/>
        <end position="76"/>
    </location>
</feature>
<gene>
    <name evidence="3" type="ORF">BU26DRAFT_234669</name>
</gene>
<accession>A0A6A6IUF9</accession>
<evidence type="ECO:0000313" key="3">
    <source>
        <dbReference type="EMBL" id="KAF2254056.1"/>
    </source>
</evidence>
<protein>
    <submittedName>
        <fullName evidence="3">Uncharacterized protein</fullName>
    </submittedName>
</protein>
<dbReference type="EMBL" id="ML987191">
    <property type="protein sequence ID" value="KAF2254056.1"/>
    <property type="molecule type" value="Genomic_DNA"/>
</dbReference>
<proteinExistence type="predicted"/>
<keyword evidence="2" id="KW-0472">Membrane</keyword>
<evidence type="ECO:0000313" key="4">
    <source>
        <dbReference type="Proteomes" id="UP000800094"/>
    </source>
</evidence>
<dbReference type="AlphaFoldDB" id="A0A6A6IUF9"/>
<sequence>MTTPHSRTTREDNIAPTTSTIYNRSSRHQRRLKSASSGQPQRFMSRRITTTSFVFILFTASSIIYTGVIASCYYPFLRPPCPCQCS</sequence>
<keyword evidence="2" id="KW-1133">Transmembrane helix</keyword>
<dbReference type="RefSeq" id="XP_033689060.1">
    <property type="nucleotide sequence ID" value="XM_033820926.1"/>
</dbReference>
<feature type="compositionally biased region" description="Polar residues" evidence="1">
    <location>
        <begin position="15"/>
        <end position="24"/>
    </location>
</feature>
<dbReference type="GeneID" id="54574256"/>
<reference evidence="3" key="1">
    <citation type="journal article" date="2020" name="Stud. Mycol.">
        <title>101 Dothideomycetes genomes: a test case for predicting lifestyles and emergence of pathogens.</title>
        <authorList>
            <person name="Haridas S."/>
            <person name="Albert R."/>
            <person name="Binder M."/>
            <person name="Bloem J."/>
            <person name="Labutti K."/>
            <person name="Salamov A."/>
            <person name="Andreopoulos B."/>
            <person name="Baker S."/>
            <person name="Barry K."/>
            <person name="Bills G."/>
            <person name="Bluhm B."/>
            <person name="Cannon C."/>
            <person name="Castanera R."/>
            <person name="Culley D."/>
            <person name="Daum C."/>
            <person name="Ezra D."/>
            <person name="Gonzalez J."/>
            <person name="Henrissat B."/>
            <person name="Kuo A."/>
            <person name="Liang C."/>
            <person name="Lipzen A."/>
            <person name="Lutzoni F."/>
            <person name="Magnuson J."/>
            <person name="Mondo S."/>
            <person name="Nolan M."/>
            <person name="Ohm R."/>
            <person name="Pangilinan J."/>
            <person name="Park H.-J."/>
            <person name="Ramirez L."/>
            <person name="Alfaro M."/>
            <person name="Sun H."/>
            <person name="Tritt A."/>
            <person name="Yoshinaga Y."/>
            <person name="Zwiers L.-H."/>
            <person name="Turgeon B."/>
            <person name="Goodwin S."/>
            <person name="Spatafora J."/>
            <person name="Crous P."/>
            <person name="Grigoriev I."/>
        </authorList>
    </citation>
    <scope>NUCLEOTIDE SEQUENCE</scope>
    <source>
        <strain evidence="3">CBS 122368</strain>
    </source>
</reference>
<dbReference type="Proteomes" id="UP000800094">
    <property type="component" value="Unassembled WGS sequence"/>
</dbReference>